<evidence type="ECO:0000313" key="2">
    <source>
        <dbReference type="Proteomes" id="UP000009256"/>
    </source>
</evidence>
<sequence>MKVLIFNYIKIKRIKTVAYVDKGKPVERQGRKAMGLSEESLPMVARLPKHMSNEIYHLTKRHLGRPGALNFYMGCNKSCI</sequence>
<protein>
    <submittedName>
        <fullName evidence="1">Uncharacterized protein</fullName>
    </submittedName>
</protein>
<keyword evidence="2" id="KW-1185">Reference proteome</keyword>
<dbReference type="AlphaFoldDB" id="E4S4B5"/>
<dbReference type="KEGG" id="cki:Calkr_0829"/>
<dbReference type="Proteomes" id="UP000009256">
    <property type="component" value="Chromosome"/>
</dbReference>
<dbReference type="HOGENOM" id="CLU_195835_0_0_9"/>
<reference key="1">
    <citation type="submission" date="2010-11" db="EMBL/GenBank/DDBJ databases">
        <title>Complete sequence of chromosome of Caldicellulosiruptor kristjanssonii 177R1B.</title>
        <authorList>
            <consortium name="US DOE Joint Genome Institute"/>
            <person name="Lucas S."/>
            <person name="Copeland A."/>
            <person name="Lapidus A."/>
            <person name="Cheng J.-F."/>
            <person name="Bruce D."/>
            <person name="Goodwin L."/>
            <person name="Pitluck S."/>
            <person name="Davenport K."/>
            <person name="Detter J.C."/>
            <person name="Han C."/>
            <person name="Tapia R."/>
            <person name="Land M."/>
            <person name="Hauser L."/>
            <person name="Jeffries C."/>
            <person name="Kyrpides N."/>
            <person name="Ivanova N."/>
            <person name="Mikhailova N."/>
            <person name="Blumer-Schuette S.E."/>
            <person name="Kelly R.M."/>
            <person name="Woyke T."/>
        </authorList>
    </citation>
    <scope>NUCLEOTIDE SEQUENCE</scope>
    <source>
        <strain>177R1B</strain>
    </source>
</reference>
<gene>
    <name evidence="1" type="ordered locus">Calkr_0829</name>
</gene>
<dbReference type="STRING" id="632335.Calkr_0829"/>
<name>E4S4B5_CALA7</name>
<evidence type="ECO:0000313" key="1">
    <source>
        <dbReference type="EMBL" id="ADQ40352.1"/>
    </source>
</evidence>
<proteinExistence type="predicted"/>
<accession>E4S4B5</accession>
<dbReference type="EMBL" id="CP002326">
    <property type="protein sequence ID" value="ADQ40352.1"/>
    <property type="molecule type" value="Genomic_DNA"/>
</dbReference>
<organism evidence="1 2">
    <name type="scientific">Caldicellulosiruptor acetigenus (strain ATCC 700853 / DSM 12137 / I77R1B)</name>
    <name type="common">Caldicellulosiruptor kristjanssonii</name>
    <dbReference type="NCBI Taxonomy" id="632335"/>
    <lineage>
        <taxon>Bacteria</taxon>
        <taxon>Bacillati</taxon>
        <taxon>Bacillota</taxon>
        <taxon>Bacillota incertae sedis</taxon>
        <taxon>Caldicellulosiruptorales</taxon>
        <taxon>Caldicellulosiruptoraceae</taxon>
        <taxon>Caldicellulosiruptor</taxon>
    </lineage>
</organism>
<reference evidence="1 2" key="2">
    <citation type="journal article" date="2011" name="J. Bacteriol.">
        <title>Complete genome sequences for the anaerobic, extremely thermophilic plant biomass-degrading bacteria Caldicellulosiruptor hydrothermalis, Caldicellulosiruptor kristjanssonii, Caldicellulosiruptor kronotskyensis, Caldicellulosiruptor owensenis, and Caldicellulosiruptor lactoaceticus.</title>
        <authorList>
            <person name="Blumer-Schuette S.E."/>
            <person name="Ozdemir I."/>
            <person name="Mistry D."/>
            <person name="Lucas S."/>
            <person name="Lapidus A."/>
            <person name="Cheng J.F."/>
            <person name="Goodwin L.A."/>
            <person name="Pitluck S."/>
            <person name="Land M.L."/>
            <person name="Hauser L.J."/>
            <person name="Woyke T."/>
            <person name="Mikhailova N."/>
            <person name="Pati A."/>
            <person name="Kyrpides N.C."/>
            <person name="Ivanova N."/>
            <person name="Detter J.C."/>
            <person name="Walston-Davenport K."/>
            <person name="Han S."/>
            <person name="Adams M.W."/>
            <person name="Kelly R.M."/>
        </authorList>
    </citation>
    <scope>NUCLEOTIDE SEQUENCE [LARGE SCALE GENOMIC DNA]</scope>
    <source>
        <strain evidence="2">ATCC 700853 / DSM 12137 / I77R1B</strain>
    </source>
</reference>